<evidence type="ECO:0000313" key="3">
    <source>
        <dbReference type="EMBL" id="SKA11075.1"/>
    </source>
</evidence>
<feature type="chain" id="PRO_5012639923" description="DUF4232 domain-containing protein" evidence="1">
    <location>
        <begin position="37"/>
        <end position="192"/>
    </location>
</feature>
<dbReference type="Pfam" id="PF14016">
    <property type="entry name" value="DUF4232"/>
    <property type="match status" value="1"/>
</dbReference>
<proteinExistence type="predicted"/>
<name>A0A1T4R5B7_9ACTN</name>
<keyword evidence="1" id="KW-0732">Signal</keyword>
<evidence type="ECO:0000313" key="4">
    <source>
        <dbReference type="Proteomes" id="UP000190637"/>
    </source>
</evidence>
<dbReference type="InterPro" id="IPR025326">
    <property type="entry name" value="DUF4232"/>
</dbReference>
<feature type="domain" description="DUF4232" evidence="2">
    <location>
        <begin position="85"/>
        <end position="168"/>
    </location>
</feature>
<evidence type="ECO:0000256" key="1">
    <source>
        <dbReference type="SAM" id="SignalP"/>
    </source>
</evidence>
<feature type="signal peptide" evidence="1">
    <location>
        <begin position="1"/>
        <end position="36"/>
    </location>
</feature>
<dbReference type="Proteomes" id="UP000190637">
    <property type="component" value="Unassembled WGS sequence"/>
</dbReference>
<dbReference type="AlphaFoldDB" id="A0A1T4R5B7"/>
<reference evidence="3 4" key="1">
    <citation type="submission" date="2017-02" db="EMBL/GenBank/DDBJ databases">
        <authorList>
            <person name="Peterson S.W."/>
        </authorList>
    </citation>
    <scope>NUCLEOTIDE SEQUENCE [LARGE SCALE GENOMIC DNA]</scope>
    <source>
        <strain evidence="3 4">DSM 45154</strain>
    </source>
</reference>
<sequence length="192" mass="19918">MSEKTPMSRSRVTGTALLVGATSTVLVTAGATNALAAGPVSAPLSVADCTAAVLEVDEVGRRTVDGTTHIDFEIVKLPPRTPYDDEACVMYGDLAAMYWGDSEGNPIGAPGVRDGAGGDPFALFPGEAARLTVAKPDPDGRDPGECDPVEVAGVHLFFRNDEGAEYVPTRGADRICVDPAAGDSRFSPLTRP</sequence>
<evidence type="ECO:0000259" key="2">
    <source>
        <dbReference type="Pfam" id="PF14016"/>
    </source>
</evidence>
<dbReference type="EMBL" id="FUWS01000006">
    <property type="protein sequence ID" value="SKA11075.1"/>
    <property type="molecule type" value="Genomic_DNA"/>
</dbReference>
<accession>A0A1T4R5B7</accession>
<protein>
    <recommendedName>
        <fullName evidence="2">DUF4232 domain-containing protein</fullName>
    </recommendedName>
</protein>
<keyword evidence="4" id="KW-1185">Reference proteome</keyword>
<organism evidence="3 4">
    <name type="scientific">Marinactinospora thermotolerans DSM 45154</name>
    <dbReference type="NCBI Taxonomy" id="1122192"/>
    <lineage>
        <taxon>Bacteria</taxon>
        <taxon>Bacillati</taxon>
        <taxon>Actinomycetota</taxon>
        <taxon>Actinomycetes</taxon>
        <taxon>Streptosporangiales</taxon>
        <taxon>Nocardiopsidaceae</taxon>
        <taxon>Marinactinospora</taxon>
    </lineage>
</organism>
<gene>
    <name evidence="3" type="ORF">SAMN02745673_02536</name>
</gene>